<dbReference type="CDD" id="cd06259">
    <property type="entry name" value="YdcF-like"/>
    <property type="match status" value="1"/>
</dbReference>
<evidence type="ECO:0000313" key="2">
    <source>
        <dbReference type="Proteomes" id="UP000188246"/>
    </source>
</evidence>
<dbReference type="PANTHER" id="PTHR30336:SF4">
    <property type="entry name" value="ENVELOPE BIOGENESIS FACTOR ELYC"/>
    <property type="match status" value="1"/>
</dbReference>
<name>A0A1Q2D4M6_9ENTE</name>
<keyword evidence="2" id="KW-1185">Reference proteome</keyword>
<gene>
    <name evidence="1" type="ORF">BW732_02410</name>
</gene>
<dbReference type="Pfam" id="PF02698">
    <property type="entry name" value="DUF218"/>
    <property type="match status" value="1"/>
</dbReference>
<dbReference type="Proteomes" id="UP000188246">
    <property type="component" value="Chromosome"/>
</dbReference>
<organism evidence="1 2">
    <name type="scientific">Vagococcus penaei</name>
    <dbReference type="NCBI Taxonomy" id="633807"/>
    <lineage>
        <taxon>Bacteria</taxon>
        <taxon>Bacillati</taxon>
        <taxon>Bacillota</taxon>
        <taxon>Bacilli</taxon>
        <taxon>Lactobacillales</taxon>
        <taxon>Enterococcaceae</taxon>
        <taxon>Vagococcus</taxon>
    </lineage>
</organism>
<dbReference type="InterPro" id="IPR014729">
    <property type="entry name" value="Rossmann-like_a/b/a_fold"/>
</dbReference>
<dbReference type="InterPro" id="IPR051599">
    <property type="entry name" value="Cell_Envelope_Assoc"/>
</dbReference>
<dbReference type="GO" id="GO:0000270">
    <property type="term" value="P:peptidoglycan metabolic process"/>
    <property type="evidence" value="ECO:0007669"/>
    <property type="project" value="TreeGrafter"/>
</dbReference>
<dbReference type="PANTHER" id="PTHR30336">
    <property type="entry name" value="INNER MEMBRANE PROTEIN, PROBABLE PERMEASE"/>
    <property type="match status" value="1"/>
</dbReference>
<evidence type="ECO:0000313" key="1">
    <source>
        <dbReference type="EMBL" id="AQP53197.1"/>
    </source>
</evidence>
<dbReference type="KEGG" id="vpi:BW732_02410"/>
<dbReference type="RefSeq" id="WP_077275293.1">
    <property type="nucleotide sequence ID" value="NZ_CP019609.1"/>
</dbReference>
<accession>A0A1Q2D4M6</accession>
<dbReference type="EMBL" id="CP019609">
    <property type="protein sequence ID" value="AQP53197.1"/>
    <property type="molecule type" value="Genomic_DNA"/>
</dbReference>
<dbReference type="GO" id="GO:0005886">
    <property type="term" value="C:plasma membrane"/>
    <property type="evidence" value="ECO:0007669"/>
    <property type="project" value="TreeGrafter"/>
</dbReference>
<dbReference type="GO" id="GO:0043164">
    <property type="term" value="P:Gram-negative-bacterium-type cell wall biogenesis"/>
    <property type="evidence" value="ECO:0007669"/>
    <property type="project" value="TreeGrafter"/>
</dbReference>
<dbReference type="Gene3D" id="3.40.50.620">
    <property type="entry name" value="HUPs"/>
    <property type="match status" value="1"/>
</dbReference>
<protein>
    <submittedName>
        <fullName evidence="1">Uncharacterized protein</fullName>
    </submittedName>
</protein>
<proteinExistence type="predicted"/>
<dbReference type="STRING" id="633807.BW732_02410"/>
<sequence>MSLLIYQLFFLLFIPLLFFGYWVYYRPTSLWTGFFFLILIGGLYLSLVLQVEQISQIWALILAIPIVLLLIAVAFFGIFAVVIMLFWNEGVLLKREGLSLANLLPALLSIALIAFQVLIGYIAFSSHNNIVKSFASFLTTVFVYMVFVFFMYALTSIVYNKFPLHKPVDYIVILGAGLINGERVTPLLASRIDAGLKLYDKQVAKLNHHPTIILSGGQGADEKVSEAQAMMDYVMSQEKTIEKIYLEEESKNTWENIKLSKAIISRNDDIMDTSNVSIVIASNNYHVLRAGKIAARQGILARAVGSKTRLYYLPTAFIREYIGYLQMTRNRHLIIIGLIFAISFVMPVVLNMLIK</sequence>
<dbReference type="OrthoDB" id="9782395at2"/>
<dbReference type="InterPro" id="IPR003848">
    <property type="entry name" value="DUF218"/>
</dbReference>
<reference evidence="1 2" key="1">
    <citation type="journal article" date="2010" name="Int. J. Syst. Evol. Microbiol.">
        <title>Vagococcus penaei sp. nov., isolated from spoilage microbiota of cooked shrimp (Penaeus vannamei).</title>
        <authorList>
            <person name="Jaffres E."/>
            <person name="Prevost H."/>
            <person name="Rossero A."/>
            <person name="Joffraud J.J."/>
            <person name="Dousset X."/>
        </authorList>
    </citation>
    <scope>NUCLEOTIDE SEQUENCE [LARGE SCALE GENOMIC DNA]</scope>
    <source>
        <strain evidence="1 2">CD276</strain>
    </source>
</reference>
<dbReference type="AlphaFoldDB" id="A0A1Q2D4M6"/>